<feature type="signal peptide" evidence="3">
    <location>
        <begin position="1"/>
        <end position="27"/>
    </location>
</feature>
<dbReference type="EMBL" id="VJVZ01000001">
    <property type="protein sequence ID" value="TRW27165.1"/>
    <property type="molecule type" value="Genomic_DNA"/>
</dbReference>
<organism evidence="5 6">
    <name type="scientific">Flavobacterium zepuense</name>
    <dbReference type="NCBI Taxonomy" id="2593302"/>
    <lineage>
        <taxon>Bacteria</taxon>
        <taxon>Pseudomonadati</taxon>
        <taxon>Bacteroidota</taxon>
        <taxon>Flavobacteriia</taxon>
        <taxon>Flavobacteriales</taxon>
        <taxon>Flavobacteriaceae</taxon>
        <taxon>Flavobacterium</taxon>
    </lineage>
</organism>
<evidence type="ECO:0000256" key="3">
    <source>
        <dbReference type="SAM" id="SignalP"/>
    </source>
</evidence>
<keyword evidence="3" id="KW-0732">Signal</keyword>
<dbReference type="PANTHER" id="PTHR48107">
    <property type="entry name" value="NADPH-DEPENDENT ALDEHYDE REDUCTASE-LIKE PROTEIN, CHLOROPLASTIC-RELATED"/>
    <property type="match status" value="1"/>
</dbReference>
<dbReference type="GO" id="GO:0016614">
    <property type="term" value="F:oxidoreductase activity, acting on CH-OH group of donors"/>
    <property type="evidence" value="ECO:0007669"/>
    <property type="project" value="UniProtKB-ARBA"/>
</dbReference>
<protein>
    <submittedName>
        <fullName evidence="5">SDR family oxidoreductase</fullName>
    </submittedName>
</protein>
<evidence type="ECO:0000313" key="5">
    <source>
        <dbReference type="EMBL" id="TRW27165.1"/>
    </source>
</evidence>
<dbReference type="InterPro" id="IPR057326">
    <property type="entry name" value="KR_dom"/>
</dbReference>
<dbReference type="RefSeq" id="WP_143371391.1">
    <property type="nucleotide sequence ID" value="NZ_VJVZ01000001.1"/>
</dbReference>
<dbReference type="Pfam" id="PF13561">
    <property type="entry name" value="adh_short_C2"/>
    <property type="match status" value="1"/>
</dbReference>
<sequence>MHSNKSTSRRKFLALATTAAALPVANAMGLNNSQPSQIEPGVMPGAGRVAIITGSSRGIGAATARRLALDGYAVTINYLTNKDKAERLVQEIKAAGGRAIYHQADVADPKGVKALFDANQEAFGGVDVVVSNAGIMNTNPFADMGDEAFDRMIATNIKGSFNVLREAARRTRNGGRIICLSSSIIQMKPAGTGAYAATKAAQEMYAGVLAKELSGRRISVNAIAPGAVDTDLLRSKGTTEQLQGAAAMTPYGRLGKPEDIANTVAILCSEDGEWINGQLIYSNGGIV</sequence>
<dbReference type="Proteomes" id="UP000320643">
    <property type="component" value="Unassembled WGS sequence"/>
</dbReference>
<keyword evidence="6" id="KW-1185">Reference proteome</keyword>
<dbReference type="InterPro" id="IPR002347">
    <property type="entry name" value="SDR_fam"/>
</dbReference>
<dbReference type="PANTHER" id="PTHR48107:SF7">
    <property type="entry name" value="RE15974P"/>
    <property type="match status" value="1"/>
</dbReference>
<dbReference type="CDD" id="cd05362">
    <property type="entry name" value="THN_reductase-like_SDR_c"/>
    <property type="match status" value="1"/>
</dbReference>
<evidence type="ECO:0000313" key="6">
    <source>
        <dbReference type="Proteomes" id="UP000320643"/>
    </source>
</evidence>
<dbReference type="PRINTS" id="PR00080">
    <property type="entry name" value="SDRFAMILY"/>
</dbReference>
<comment type="caution">
    <text evidence="5">The sequence shown here is derived from an EMBL/GenBank/DDBJ whole genome shotgun (WGS) entry which is preliminary data.</text>
</comment>
<gene>
    <name evidence="5" type="ORF">FMM05_00525</name>
</gene>
<dbReference type="PRINTS" id="PR00081">
    <property type="entry name" value="GDHRDH"/>
</dbReference>
<dbReference type="Gene3D" id="3.40.50.720">
    <property type="entry name" value="NAD(P)-binding Rossmann-like Domain"/>
    <property type="match status" value="1"/>
</dbReference>
<feature type="chain" id="PRO_5021708856" evidence="3">
    <location>
        <begin position="28"/>
        <end position="287"/>
    </location>
</feature>
<dbReference type="FunFam" id="3.40.50.720:FF:000084">
    <property type="entry name" value="Short-chain dehydrogenase reductase"/>
    <property type="match status" value="1"/>
</dbReference>
<comment type="similarity">
    <text evidence="1">Belongs to the short-chain dehydrogenases/reductases (SDR) family.</text>
</comment>
<accession>A0A552V9M6</accession>
<evidence type="ECO:0000256" key="2">
    <source>
        <dbReference type="ARBA" id="ARBA00023002"/>
    </source>
</evidence>
<name>A0A552V9M6_9FLAO</name>
<dbReference type="OrthoDB" id="9803333at2"/>
<feature type="domain" description="Ketoreductase" evidence="4">
    <location>
        <begin position="48"/>
        <end position="226"/>
    </location>
</feature>
<dbReference type="AlphaFoldDB" id="A0A552V9M6"/>
<dbReference type="SMART" id="SM00822">
    <property type="entry name" value="PKS_KR"/>
    <property type="match status" value="1"/>
</dbReference>
<keyword evidence="2" id="KW-0560">Oxidoreductase</keyword>
<reference evidence="5 6" key="1">
    <citation type="submission" date="2019-07" db="EMBL/GenBank/DDBJ databases">
        <title>Flavobacterium sp. nov., isolated from glacier ice.</title>
        <authorList>
            <person name="Liu Q."/>
            <person name="Xin Y.-H."/>
        </authorList>
    </citation>
    <scope>NUCLEOTIDE SEQUENCE [LARGE SCALE GENOMIC DNA]</scope>
    <source>
        <strain evidence="5 6">ZT4R6</strain>
    </source>
</reference>
<evidence type="ECO:0000256" key="1">
    <source>
        <dbReference type="ARBA" id="ARBA00006484"/>
    </source>
</evidence>
<dbReference type="SUPFAM" id="SSF51735">
    <property type="entry name" value="NAD(P)-binding Rossmann-fold domains"/>
    <property type="match status" value="1"/>
</dbReference>
<dbReference type="InterPro" id="IPR036291">
    <property type="entry name" value="NAD(P)-bd_dom_sf"/>
</dbReference>
<evidence type="ECO:0000259" key="4">
    <source>
        <dbReference type="SMART" id="SM00822"/>
    </source>
</evidence>
<proteinExistence type="inferred from homology"/>